<dbReference type="SMART" id="SM00908">
    <property type="entry name" value="Gal-bind_lectin"/>
    <property type="match status" value="1"/>
</dbReference>
<dbReference type="InterPro" id="IPR013320">
    <property type="entry name" value="ConA-like_dom_sf"/>
</dbReference>
<dbReference type="GO" id="GO:0030246">
    <property type="term" value="F:carbohydrate binding"/>
    <property type="evidence" value="ECO:0007669"/>
    <property type="project" value="UniProtKB-UniRule"/>
</dbReference>
<evidence type="ECO:0000256" key="2">
    <source>
        <dbReference type="RuleBase" id="RU102079"/>
    </source>
</evidence>
<keyword evidence="1 2" id="KW-0430">Lectin</keyword>
<dbReference type="InterPro" id="IPR001079">
    <property type="entry name" value="Galectin_CRD"/>
</dbReference>
<name>A0A8C1T6W4_CYPCA</name>
<dbReference type="AlphaFoldDB" id="A0A8C1T6W4"/>
<accession>A0A8C1T6W4</accession>
<feature type="domain" description="Galectin" evidence="3">
    <location>
        <begin position="13"/>
        <end position="142"/>
    </location>
</feature>
<dbReference type="Ensembl" id="ENSCCRT00015018234.1">
    <property type="protein sequence ID" value="ENSCCRP00015017607.1"/>
    <property type="gene ID" value="ENSCCRG00015007671.1"/>
</dbReference>
<proteinExistence type="predicted"/>
<dbReference type="Proteomes" id="UP000694700">
    <property type="component" value="Unplaced"/>
</dbReference>
<dbReference type="PANTHER" id="PTHR11346">
    <property type="entry name" value="GALECTIN"/>
    <property type="match status" value="1"/>
</dbReference>
<evidence type="ECO:0000259" key="3">
    <source>
        <dbReference type="PROSITE" id="PS51304"/>
    </source>
</evidence>
<dbReference type="PROSITE" id="PS51304">
    <property type="entry name" value="GALECTIN"/>
    <property type="match status" value="1"/>
</dbReference>
<dbReference type="CDD" id="cd00070">
    <property type="entry name" value="GLECT"/>
    <property type="match status" value="1"/>
</dbReference>
<dbReference type="Pfam" id="PF00337">
    <property type="entry name" value="Gal-bind_lectin"/>
    <property type="match status" value="1"/>
</dbReference>
<dbReference type="SUPFAM" id="SSF49899">
    <property type="entry name" value="Concanavalin A-like lectins/glucanases"/>
    <property type="match status" value="1"/>
</dbReference>
<evidence type="ECO:0000313" key="5">
    <source>
        <dbReference type="Proteomes" id="UP000694700"/>
    </source>
</evidence>
<dbReference type="SMART" id="SM00276">
    <property type="entry name" value="GLECT"/>
    <property type="match status" value="1"/>
</dbReference>
<reference evidence="4" key="1">
    <citation type="submission" date="2025-08" db="UniProtKB">
        <authorList>
            <consortium name="Ensembl"/>
        </authorList>
    </citation>
    <scope>IDENTIFICATION</scope>
</reference>
<dbReference type="PANTHER" id="PTHR11346:SF176">
    <property type="entry name" value="32 KDA BETA-GALACTOSIDE-BINDING LECTIN LEC-3"/>
    <property type="match status" value="1"/>
</dbReference>
<evidence type="ECO:0000256" key="1">
    <source>
        <dbReference type="ARBA" id="ARBA00022734"/>
    </source>
</evidence>
<protein>
    <recommendedName>
        <fullName evidence="2">Galectin</fullName>
    </recommendedName>
</protein>
<sequence length="213" mass="24118">MDGAKIWQDFYFLTPGLPTSGGAKKKMNIVSFAPLSSVFSRFQVDLQYVSDIILHFNPRYERGGYVVHNTFQNVGWGSEEWKYENPFPRDHPFALQILNFIIFVHHLTNGKPFSEYKHRLPSSHVNSICVGGQVEVNLIAFQYLGYKTHPWLPACSAALFLFFMVTITVPYKSIIHGGLKPGKAIIIPGIISQSADRFCSLKSFLKYTVKPAL</sequence>
<evidence type="ECO:0000313" key="4">
    <source>
        <dbReference type="Ensembl" id="ENSCCRP00015017607.1"/>
    </source>
</evidence>
<organism evidence="4 5">
    <name type="scientific">Cyprinus carpio</name>
    <name type="common">Common carp</name>
    <dbReference type="NCBI Taxonomy" id="7962"/>
    <lineage>
        <taxon>Eukaryota</taxon>
        <taxon>Metazoa</taxon>
        <taxon>Chordata</taxon>
        <taxon>Craniata</taxon>
        <taxon>Vertebrata</taxon>
        <taxon>Euteleostomi</taxon>
        <taxon>Actinopterygii</taxon>
        <taxon>Neopterygii</taxon>
        <taxon>Teleostei</taxon>
        <taxon>Ostariophysi</taxon>
        <taxon>Cypriniformes</taxon>
        <taxon>Cyprinidae</taxon>
        <taxon>Cyprininae</taxon>
        <taxon>Cyprinus</taxon>
    </lineage>
</organism>
<dbReference type="InterPro" id="IPR044156">
    <property type="entry name" value="Galectin-like"/>
</dbReference>
<dbReference type="Gene3D" id="2.60.120.200">
    <property type="match status" value="1"/>
</dbReference>